<accession>A0A3N4EBJ9</accession>
<gene>
    <name evidence="5" type="ORF">EGC77_00550</name>
    <name evidence="4" type="ORF">EGC80_16930</name>
</gene>
<reference evidence="5" key="3">
    <citation type="submission" date="2018-11" db="EMBL/GenBank/DDBJ databases">
        <authorList>
            <person name="Hwang Y.J."/>
            <person name="Hwang C.Y."/>
        </authorList>
    </citation>
    <scope>NUCLEOTIDE SEQUENCE</scope>
    <source>
        <strain evidence="5">R106</strain>
    </source>
</reference>
<feature type="DNA-binding region" description="H-T-H motif" evidence="2">
    <location>
        <begin position="28"/>
        <end position="47"/>
    </location>
</feature>
<dbReference type="Proteomes" id="UP000273778">
    <property type="component" value="Chromosome"/>
</dbReference>
<dbReference type="PRINTS" id="PR00455">
    <property type="entry name" value="HTHTETR"/>
</dbReference>
<dbReference type="EMBL" id="RKKB01000001">
    <property type="protein sequence ID" value="RPA34232.1"/>
    <property type="molecule type" value="Genomic_DNA"/>
</dbReference>
<dbReference type="PANTHER" id="PTHR30055">
    <property type="entry name" value="HTH-TYPE TRANSCRIPTIONAL REGULATOR RUTR"/>
    <property type="match status" value="1"/>
</dbReference>
<dbReference type="Pfam" id="PF17939">
    <property type="entry name" value="TetR_C_30"/>
    <property type="match status" value="1"/>
</dbReference>
<evidence type="ECO:0000313" key="6">
    <source>
        <dbReference type="Proteomes" id="UP000273778"/>
    </source>
</evidence>
<dbReference type="EMBL" id="CP034073">
    <property type="protein sequence ID" value="AZG36389.1"/>
    <property type="molecule type" value="Genomic_DNA"/>
</dbReference>
<dbReference type="Pfam" id="PF00440">
    <property type="entry name" value="TetR_N"/>
    <property type="match status" value="1"/>
</dbReference>
<proteinExistence type="predicted"/>
<organism evidence="5 7">
    <name type="scientific">Shewanella psychromarinicola</name>
    <dbReference type="NCBI Taxonomy" id="2487742"/>
    <lineage>
        <taxon>Bacteria</taxon>
        <taxon>Pseudomonadati</taxon>
        <taxon>Pseudomonadota</taxon>
        <taxon>Gammaproteobacteria</taxon>
        <taxon>Alteromonadales</taxon>
        <taxon>Shewanellaceae</taxon>
        <taxon>Shewanella</taxon>
    </lineage>
</organism>
<dbReference type="AlphaFoldDB" id="A0A3N4EBJ9"/>
<reference evidence="7" key="2">
    <citation type="submission" date="2018-11" db="EMBL/GenBank/DDBJ databases">
        <title>Shewanella sp. R106.</title>
        <authorList>
            <person name="Hwang Y.J."/>
            <person name="Hwang C.Y."/>
        </authorList>
    </citation>
    <scope>NUCLEOTIDE SEQUENCE [LARGE SCALE GENOMIC DNA]</scope>
    <source>
        <strain evidence="7">R106</strain>
    </source>
</reference>
<evidence type="ECO:0000259" key="3">
    <source>
        <dbReference type="PROSITE" id="PS50977"/>
    </source>
</evidence>
<evidence type="ECO:0000313" key="5">
    <source>
        <dbReference type="EMBL" id="RPA34232.1"/>
    </source>
</evidence>
<dbReference type="InterPro" id="IPR001647">
    <property type="entry name" value="HTH_TetR"/>
</dbReference>
<sequence length="213" mass="23581">MASRTDTKTRILDAAEKLFAERGFSETSLRLITSKAEVNLASVNYHFGSKKELIRAVLARYLDVFMPSASIEINRLHNAPENASLNEIFSALINPLLELNKVRNGGTIIFLQLLGRGYIESQGHLRWFITTHYGEHLATFVQAVSASVPHIPAAEMFWRLHFTLGTIVFTMASADALNEIAAADYGEHNNIEAIIRKVIPYMAAGVAVPVLTN</sequence>
<evidence type="ECO:0000256" key="2">
    <source>
        <dbReference type="PROSITE-ProRule" id="PRU00335"/>
    </source>
</evidence>
<dbReference type="InterPro" id="IPR041586">
    <property type="entry name" value="PsrA_TetR_C"/>
</dbReference>
<evidence type="ECO:0000313" key="7">
    <source>
        <dbReference type="Proteomes" id="UP000278855"/>
    </source>
</evidence>
<dbReference type="PROSITE" id="PS50977">
    <property type="entry name" value="HTH_TETR_2"/>
    <property type="match status" value="1"/>
</dbReference>
<dbReference type="OrthoDB" id="2356263at2"/>
<dbReference type="KEGG" id="spsr:EGC80_16930"/>
<dbReference type="Proteomes" id="UP000278855">
    <property type="component" value="Unassembled WGS sequence"/>
</dbReference>
<evidence type="ECO:0000313" key="4">
    <source>
        <dbReference type="EMBL" id="AZG36389.1"/>
    </source>
</evidence>
<keyword evidence="6" id="KW-1185">Reference proteome</keyword>
<dbReference type="GO" id="GO:0000976">
    <property type="term" value="F:transcription cis-regulatory region binding"/>
    <property type="evidence" value="ECO:0007669"/>
    <property type="project" value="TreeGrafter"/>
</dbReference>
<evidence type="ECO:0000256" key="1">
    <source>
        <dbReference type="ARBA" id="ARBA00023125"/>
    </source>
</evidence>
<feature type="domain" description="HTH tetR-type" evidence="3">
    <location>
        <begin position="5"/>
        <end position="65"/>
    </location>
</feature>
<dbReference type="SUPFAM" id="SSF46689">
    <property type="entry name" value="Homeodomain-like"/>
    <property type="match status" value="1"/>
</dbReference>
<dbReference type="Gene3D" id="1.10.357.10">
    <property type="entry name" value="Tetracycline Repressor, domain 2"/>
    <property type="match status" value="1"/>
</dbReference>
<dbReference type="InterPro" id="IPR036271">
    <property type="entry name" value="Tet_transcr_reg_TetR-rel_C_sf"/>
</dbReference>
<dbReference type="PANTHER" id="PTHR30055:SF235">
    <property type="entry name" value="TRANSCRIPTIONAL REGULATORY PROTEIN"/>
    <property type="match status" value="1"/>
</dbReference>
<dbReference type="PROSITE" id="PS01081">
    <property type="entry name" value="HTH_TETR_1"/>
    <property type="match status" value="1"/>
</dbReference>
<dbReference type="InterPro" id="IPR009057">
    <property type="entry name" value="Homeodomain-like_sf"/>
</dbReference>
<dbReference type="RefSeq" id="WP_124011508.1">
    <property type="nucleotide sequence ID" value="NZ_CP034073.1"/>
</dbReference>
<dbReference type="InterPro" id="IPR023772">
    <property type="entry name" value="DNA-bd_HTH_TetR-type_CS"/>
</dbReference>
<dbReference type="InterPro" id="IPR050109">
    <property type="entry name" value="HTH-type_TetR-like_transc_reg"/>
</dbReference>
<name>A0A3N4EBJ9_9GAMM</name>
<reference evidence="4 6" key="1">
    <citation type="submission" date="2018-11" db="EMBL/GenBank/DDBJ databases">
        <title>Shewanella sp. M2.</title>
        <authorList>
            <person name="Hwang Y.J."/>
            <person name="Hwang C.Y."/>
        </authorList>
    </citation>
    <scope>NUCLEOTIDE SEQUENCE [LARGE SCALE GENOMIC DNA]</scope>
    <source>
        <strain evidence="4 6">M2</strain>
    </source>
</reference>
<dbReference type="GO" id="GO:0003700">
    <property type="term" value="F:DNA-binding transcription factor activity"/>
    <property type="evidence" value="ECO:0007669"/>
    <property type="project" value="TreeGrafter"/>
</dbReference>
<keyword evidence="1 2" id="KW-0238">DNA-binding</keyword>
<dbReference type="SUPFAM" id="SSF48498">
    <property type="entry name" value="Tetracyclin repressor-like, C-terminal domain"/>
    <property type="match status" value="1"/>
</dbReference>
<protein>
    <submittedName>
        <fullName evidence="5">TetR/AcrR family transcriptional regulator</fullName>
    </submittedName>
</protein>